<dbReference type="AlphaFoldDB" id="A0A0K8P5W6"/>
<dbReference type="NCBIfam" id="NF009466">
    <property type="entry name" value="PRK12826.1-2"/>
    <property type="match status" value="1"/>
</dbReference>
<organism evidence="3 4">
    <name type="scientific">Piscinibacter sakaiensis</name>
    <name type="common">Ideonella sakaiensis</name>
    <dbReference type="NCBI Taxonomy" id="1547922"/>
    <lineage>
        <taxon>Bacteria</taxon>
        <taxon>Pseudomonadati</taxon>
        <taxon>Pseudomonadota</taxon>
        <taxon>Betaproteobacteria</taxon>
        <taxon>Burkholderiales</taxon>
        <taxon>Sphaerotilaceae</taxon>
        <taxon>Piscinibacter</taxon>
    </lineage>
</organism>
<dbReference type="SUPFAM" id="SSF51735">
    <property type="entry name" value="NAD(P)-binding Rossmann-fold domains"/>
    <property type="match status" value="1"/>
</dbReference>
<dbReference type="FunFam" id="3.40.50.720:FF:000084">
    <property type="entry name" value="Short-chain dehydrogenase reductase"/>
    <property type="match status" value="1"/>
</dbReference>
<protein>
    <submittedName>
        <fullName evidence="3">3-oxoacyl-ACP reductase</fullName>
        <ecNumber evidence="3">1.1.1.100</ecNumber>
    </submittedName>
</protein>
<reference evidence="3 4" key="2">
    <citation type="journal article" date="2016" name="Science">
        <title>A bacterium that degrades and assimilates poly(ethylene terephthalate).</title>
        <authorList>
            <person name="Yoshida S."/>
            <person name="Hiraga K."/>
            <person name="Takehana T."/>
            <person name="Taniguchi I."/>
            <person name="Yamaji H."/>
            <person name="Maeda Y."/>
            <person name="Toyohara K."/>
            <person name="Miyamoto K."/>
            <person name="Kimura Y."/>
            <person name="Oda K."/>
        </authorList>
    </citation>
    <scope>NUCLEOTIDE SEQUENCE [LARGE SCALE GENOMIC DNA]</scope>
    <source>
        <strain evidence="4">NBRC 110686 / TISTR 2288 / 201-F6</strain>
    </source>
</reference>
<dbReference type="OrthoDB" id="8888385at2"/>
<dbReference type="EMBL" id="BBYR01000065">
    <property type="protein sequence ID" value="GAP37981.1"/>
    <property type="molecule type" value="Genomic_DNA"/>
</dbReference>
<dbReference type="Pfam" id="PF13561">
    <property type="entry name" value="adh_short_C2"/>
    <property type="match status" value="1"/>
</dbReference>
<name>A0A0K8P5W6_PISS1</name>
<gene>
    <name evidence="3" type="ORF">ISF6_4175</name>
</gene>
<sequence>MLRIRDVHVPKIHDSCSRSRPTVKRIESRRTAVRLKDKVAIVTGAGSGMGRAIALAFVREGAAVAVADIRAEAAAETAALLEAQGGRGLAVTVDVTRRAQAQAMAEAVIARFGRIDVLVNNAGSRCIKGFLEHTEEDWHRMLDINLGGHFFCAQAVVPDMQTRRKGRIVNIASIAAHTGRPDRVAYCAAKAGVMGLTRALAMDLRGSGINVTAISPGSIATPMNEAAASSDEVDWGRETVVGRWGRAEDIAHAAVFLASDESDYITGSEIAVEGGWLIGRARDGEI</sequence>
<dbReference type="PRINTS" id="PR00081">
    <property type="entry name" value="GDHRDH"/>
</dbReference>
<accession>A0A0K8P5W6</accession>
<dbReference type="InterPro" id="IPR036291">
    <property type="entry name" value="NAD(P)-bd_dom_sf"/>
</dbReference>
<dbReference type="PANTHER" id="PTHR42760">
    <property type="entry name" value="SHORT-CHAIN DEHYDROGENASES/REDUCTASES FAMILY MEMBER"/>
    <property type="match status" value="1"/>
</dbReference>
<dbReference type="Gene3D" id="3.40.50.720">
    <property type="entry name" value="NAD(P)-binding Rossmann-like Domain"/>
    <property type="match status" value="1"/>
</dbReference>
<dbReference type="GO" id="GO:0004316">
    <property type="term" value="F:3-oxoacyl-[acyl-carrier-protein] reductase (NADPH) activity"/>
    <property type="evidence" value="ECO:0007669"/>
    <property type="project" value="UniProtKB-EC"/>
</dbReference>
<dbReference type="Proteomes" id="UP000037660">
    <property type="component" value="Unassembled WGS sequence"/>
</dbReference>
<evidence type="ECO:0000313" key="3">
    <source>
        <dbReference type="EMBL" id="GAP37981.1"/>
    </source>
</evidence>
<evidence type="ECO:0000256" key="1">
    <source>
        <dbReference type="ARBA" id="ARBA00006484"/>
    </source>
</evidence>
<keyword evidence="2 3" id="KW-0560">Oxidoreductase</keyword>
<comment type="similarity">
    <text evidence="1">Belongs to the short-chain dehydrogenases/reductases (SDR) family.</text>
</comment>
<dbReference type="EC" id="1.1.1.100" evidence="3"/>
<reference evidence="4" key="1">
    <citation type="submission" date="2015-07" db="EMBL/GenBank/DDBJ databases">
        <title>Discovery of a poly(ethylene terephthalate assimilation.</title>
        <authorList>
            <person name="Yoshida S."/>
            <person name="Hiraga K."/>
            <person name="Takehana T."/>
            <person name="Taniguchi I."/>
            <person name="Yamaji H."/>
            <person name="Maeda Y."/>
            <person name="Toyohara K."/>
            <person name="Miyamoto K."/>
            <person name="Kimura Y."/>
            <person name="Oda K."/>
        </authorList>
    </citation>
    <scope>NUCLEOTIDE SEQUENCE [LARGE SCALE GENOMIC DNA]</scope>
    <source>
        <strain evidence="4">NBRC 110686 / TISTR 2288 / 201-F6</strain>
    </source>
</reference>
<dbReference type="STRING" id="1547922.ISF6_4175"/>
<comment type="caution">
    <text evidence="3">The sequence shown here is derived from an EMBL/GenBank/DDBJ whole genome shotgun (WGS) entry which is preliminary data.</text>
</comment>
<dbReference type="GO" id="GO:0006633">
    <property type="term" value="P:fatty acid biosynthetic process"/>
    <property type="evidence" value="ECO:0007669"/>
    <property type="project" value="TreeGrafter"/>
</dbReference>
<dbReference type="GO" id="GO:0048038">
    <property type="term" value="F:quinone binding"/>
    <property type="evidence" value="ECO:0007669"/>
    <property type="project" value="TreeGrafter"/>
</dbReference>
<dbReference type="InterPro" id="IPR020904">
    <property type="entry name" value="Sc_DH/Rdtase_CS"/>
</dbReference>
<keyword evidence="4" id="KW-1185">Reference proteome</keyword>
<dbReference type="InterPro" id="IPR002347">
    <property type="entry name" value="SDR_fam"/>
</dbReference>
<evidence type="ECO:0000256" key="2">
    <source>
        <dbReference type="ARBA" id="ARBA00023002"/>
    </source>
</evidence>
<dbReference type="CDD" id="cd05233">
    <property type="entry name" value="SDR_c"/>
    <property type="match status" value="1"/>
</dbReference>
<dbReference type="PANTHER" id="PTHR42760:SF133">
    <property type="entry name" value="3-OXOACYL-[ACYL-CARRIER-PROTEIN] REDUCTASE"/>
    <property type="match status" value="1"/>
</dbReference>
<evidence type="ECO:0000313" key="4">
    <source>
        <dbReference type="Proteomes" id="UP000037660"/>
    </source>
</evidence>
<dbReference type="NCBIfam" id="NF005559">
    <property type="entry name" value="PRK07231.1"/>
    <property type="match status" value="1"/>
</dbReference>
<dbReference type="PROSITE" id="PS00061">
    <property type="entry name" value="ADH_SHORT"/>
    <property type="match status" value="1"/>
</dbReference>
<dbReference type="PRINTS" id="PR00080">
    <property type="entry name" value="SDRFAMILY"/>
</dbReference>
<proteinExistence type="inferred from homology"/>